<comment type="caution">
    <text evidence="1">The sequence shown here is derived from an EMBL/GenBank/DDBJ whole genome shotgun (WGS) entry which is preliminary data.</text>
</comment>
<evidence type="ECO:0000313" key="1">
    <source>
        <dbReference type="EMBL" id="KIX14751.1"/>
    </source>
</evidence>
<proteinExistence type="predicted"/>
<dbReference type="EMBL" id="AZAC01000008">
    <property type="protein sequence ID" value="KIX14751.1"/>
    <property type="molecule type" value="Genomic_DNA"/>
</dbReference>
<name>A0A0D2JG90_9BACT</name>
<dbReference type="Proteomes" id="UP000032233">
    <property type="component" value="Unassembled WGS sequence"/>
</dbReference>
<dbReference type="AlphaFoldDB" id="A0A0D2JG90"/>
<evidence type="ECO:0000313" key="2">
    <source>
        <dbReference type="Proteomes" id="UP000032233"/>
    </source>
</evidence>
<dbReference type="STRING" id="1429043.X474_06310"/>
<keyword evidence="2" id="KW-1185">Reference proteome</keyword>
<reference evidence="1 2" key="1">
    <citation type="submission" date="2013-11" db="EMBL/GenBank/DDBJ databases">
        <title>Metagenomic analysis of a methanogenic consortium involved in long chain n-alkane degradation.</title>
        <authorList>
            <person name="Davidova I.A."/>
            <person name="Callaghan A.V."/>
            <person name="Wawrik B."/>
            <person name="Pruitt S."/>
            <person name="Marks C."/>
            <person name="Duncan K.E."/>
            <person name="Suflita J.M."/>
        </authorList>
    </citation>
    <scope>NUCLEOTIDE SEQUENCE [LARGE SCALE GENOMIC DNA]</scope>
    <source>
        <strain evidence="1 2">SPR</strain>
    </source>
</reference>
<gene>
    <name evidence="1" type="ORF">X474_06310</name>
</gene>
<dbReference type="InParanoid" id="A0A0D2JG90"/>
<accession>A0A0D2JG90</accession>
<sequence>MSNIVFCRLAMGKGPLEILSLAGAGGVGQCLSKREKGIGVFCFADYHHYLVKDCDQVSAHPWPEGKLYIF</sequence>
<organism evidence="1 2">
    <name type="scientific">Dethiosulfatarculus sandiegensis</name>
    <dbReference type="NCBI Taxonomy" id="1429043"/>
    <lineage>
        <taxon>Bacteria</taxon>
        <taxon>Pseudomonadati</taxon>
        <taxon>Thermodesulfobacteriota</taxon>
        <taxon>Desulfarculia</taxon>
        <taxon>Desulfarculales</taxon>
        <taxon>Desulfarculaceae</taxon>
        <taxon>Dethiosulfatarculus</taxon>
    </lineage>
</organism>
<protein>
    <submittedName>
        <fullName evidence="1">Uncharacterized protein</fullName>
    </submittedName>
</protein>